<keyword evidence="8" id="KW-0804">Transcription</keyword>
<dbReference type="InterPro" id="IPR013087">
    <property type="entry name" value="Znf_C2H2_type"/>
</dbReference>
<evidence type="ECO:0000256" key="8">
    <source>
        <dbReference type="ARBA" id="ARBA00023163"/>
    </source>
</evidence>
<organism evidence="13 14">
    <name type="scientific">Bucorvus abyssinicus</name>
    <name type="common">Northern ground-hornbill</name>
    <name type="synonym">Abyssinian ground-hornbill</name>
    <dbReference type="NCBI Taxonomy" id="153643"/>
    <lineage>
        <taxon>Eukaryota</taxon>
        <taxon>Metazoa</taxon>
        <taxon>Chordata</taxon>
        <taxon>Craniata</taxon>
        <taxon>Vertebrata</taxon>
        <taxon>Euteleostomi</taxon>
        <taxon>Archelosauria</taxon>
        <taxon>Archosauria</taxon>
        <taxon>Dinosauria</taxon>
        <taxon>Saurischia</taxon>
        <taxon>Theropoda</taxon>
        <taxon>Coelurosauria</taxon>
        <taxon>Aves</taxon>
        <taxon>Neognathae</taxon>
        <taxon>Neoaves</taxon>
        <taxon>Telluraves</taxon>
        <taxon>Coraciimorphae</taxon>
        <taxon>Bucerotiformes</taxon>
        <taxon>Bucorvidae</taxon>
        <taxon>Bucorvus</taxon>
    </lineage>
</organism>
<keyword evidence="6" id="KW-0862">Zinc</keyword>
<dbReference type="GO" id="GO:0005634">
    <property type="term" value="C:nucleus"/>
    <property type="evidence" value="ECO:0007669"/>
    <property type="project" value="UniProtKB-SubCell"/>
</dbReference>
<proteinExistence type="inferred from homology"/>
<feature type="non-terminal residue" evidence="13">
    <location>
        <position position="73"/>
    </location>
</feature>
<evidence type="ECO:0000256" key="4">
    <source>
        <dbReference type="ARBA" id="ARBA00022737"/>
    </source>
</evidence>
<evidence type="ECO:0000313" key="13">
    <source>
        <dbReference type="EMBL" id="NWR56156.1"/>
    </source>
</evidence>
<dbReference type="FunFam" id="3.30.160.60:FF:000188">
    <property type="entry name" value="Zinc finger protein 787"/>
    <property type="match status" value="1"/>
</dbReference>
<evidence type="ECO:0000256" key="3">
    <source>
        <dbReference type="ARBA" id="ARBA00022723"/>
    </source>
</evidence>
<feature type="domain" description="C2H2-type" evidence="12">
    <location>
        <begin position="49"/>
        <end position="73"/>
    </location>
</feature>
<dbReference type="SMART" id="SM00355">
    <property type="entry name" value="ZnF_C2H2"/>
    <property type="match status" value="1"/>
</dbReference>
<name>A0A7K4YAV5_BUCAB</name>
<dbReference type="GO" id="GO:0008270">
    <property type="term" value="F:zinc ion binding"/>
    <property type="evidence" value="ECO:0007669"/>
    <property type="project" value="UniProtKB-KW"/>
</dbReference>
<dbReference type="Gene3D" id="3.30.160.60">
    <property type="entry name" value="Classic Zinc Finger"/>
    <property type="match status" value="1"/>
</dbReference>
<dbReference type="Pfam" id="PF00096">
    <property type="entry name" value="zf-C2H2"/>
    <property type="match status" value="1"/>
</dbReference>
<keyword evidence="9" id="KW-0539">Nucleus</keyword>
<protein>
    <submittedName>
        <fullName evidence="13">ZSC22 protein</fullName>
    </submittedName>
</protein>
<dbReference type="PROSITE" id="PS00028">
    <property type="entry name" value="ZINC_FINGER_C2H2_1"/>
    <property type="match status" value="1"/>
</dbReference>
<feature type="non-terminal residue" evidence="13">
    <location>
        <position position="1"/>
    </location>
</feature>
<dbReference type="SUPFAM" id="SSF57667">
    <property type="entry name" value="beta-beta-alpha zinc fingers"/>
    <property type="match status" value="1"/>
</dbReference>
<keyword evidence="4" id="KW-0677">Repeat</keyword>
<dbReference type="PROSITE" id="PS50157">
    <property type="entry name" value="ZINC_FINGER_C2H2_2"/>
    <property type="match status" value="1"/>
</dbReference>
<evidence type="ECO:0000313" key="14">
    <source>
        <dbReference type="Proteomes" id="UP000551127"/>
    </source>
</evidence>
<keyword evidence="7" id="KW-0238">DNA-binding</keyword>
<reference evidence="13 14" key="1">
    <citation type="submission" date="2019-09" db="EMBL/GenBank/DDBJ databases">
        <title>Bird 10,000 Genomes (B10K) Project - Family phase.</title>
        <authorList>
            <person name="Zhang G."/>
        </authorList>
    </citation>
    <scope>NUCLEOTIDE SEQUENCE [LARGE SCALE GENOMIC DNA]</scope>
    <source>
        <strain evidence="13">B10K-DU-012-80</strain>
    </source>
</reference>
<evidence type="ECO:0000256" key="2">
    <source>
        <dbReference type="ARBA" id="ARBA00006991"/>
    </source>
</evidence>
<dbReference type="OrthoDB" id="8117402at2759"/>
<keyword evidence="5 10" id="KW-0863">Zinc-finger</keyword>
<evidence type="ECO:0000256" key="11">
    <source>
        <dbReference type="SAM" id="MobiDB-lite"/>
    </source>
</evidence>
<dbReference type="AlphaFoldDB" id="A0A7K4YAV5"/>
<keyword evidence="14" id="KW-1185">Reference proteome</keyword>
<feature type="region of interest" description="Disordered" evidence="11">
    <location>
        <begin position="1"/>
        <end position="50"/>
    </location>
</feature>
<keyword evidence="3" id="KW-0479">Metal-binding</keyword>
<accession>A0A7K4YAV5</accession>
<gene>
    <name evidence="13" type="primary">Zscan22_1</name>
    <name evidence="13" type="ORF">BUCABY_R15984</name>
</gene>
<sequence>TPAVRTPSWRGPHGRPIPRHPTTSPSSPVGKEEEKNLQELSAPPKARPYPCGECGKTFSRLTHLKTHQRTHTG</sequence>
<dbReference type="GO" id="GO:0003677">
    <property type="term" value="F:DNA binding"/>
    <property type="evidence" value="ECO:0007669"/>
    <property type="project" value="UniProtKB-KW"/>
</dbReference>
<evidence type="ECO:0000256" key="5">
    <source>
        <dbReference type="ARBA" id="ARBA00022771"/>
    </source>
</evidence>
<evidence type="ECO:0000256" key="9">
    <source>
        <dbReference type="ARBA" id="ARBA00023242"/>
    </source>
</evidence>
<evidence type="ECO:0000256" key="6">
    <source>
        <dbReference type="ARBA" id="ARBA00022833"/>
    </source>
</evidence>
<dbReference type="PRINTS" id="PR00048">
    <property type="entry name" value="ZINCFINGER"/>
</dbReference>
<dbReference type="InterPro" id="IPR036236">
    <property type="entry name" value="Znf_C2H2_sf"/>
</dbReference>
<evidence type="ECO:0000259" key="12">
    <source>
        <dbReference type="PROSITE" id="PS50157"/>
    </source>
</evidence>
<evidence type="ECO:0000256" key="7">
    <source>
        <dbReference type="ARBA" id="ARBA00023125"/>
    </source>
</evidence>
<dbReference type="Proteomes" id="UP000551127">
    <property type="component" value="Unassembled WGS sequence"/>
</dbReference>
<evidence type="ECO:0000256" key="1">
    <source>
        <dbReference type="ARBA" id="ARBA00004123"/>
    </source>
</evidence>
<evidence type="ECO:0000256" key="10">
    <source>
        <dbReference type="PROSITE-ProRule" id="PRU00042"/>
    </source>
</evidence>
<comment type="subcellular location">
    <subcellularLocation>
        <location evidence="1">Nucleus</location>
    </subcellularLocation>
</comment>
<dbReference type="EMBL" id="VYZL01000977">
    <property type="protein sequence ID" value="NWR56156.1"/>
    <property type="molecule type" value="Genomic_DNA"/>
</dbReference>
<comment type="similarity">
    <text evidence="2">Belongs to the krueppel C2H2-type zinc-finger protein family.</text>
</comment>
<comment type="caution">
    <text evidence="13">The sequence shown here is derived from an EMBL/GenBank/DDBJ whole genome shotgun (WGS) entry which is preliminary data.</text>
</comment>